<comment type="caution">
    <text evidence="1">The sequence shown here is derived from an EMBL/GenBank/DDBJ whole genome shotgun (WGS) entry which is preliminary data.</text>
</comment>
<dbReference type="Proteomes" id="UP000283269">
    <property type="component" value="Unassembled WGS sequence"/>
</dbReference>
<gene>
    <name evidence="1" type="ORF">CVT25_013461</name>
</gene>
<protein>
    <submittedName>
        <fullName evidence="1">Uncharacterized protein</fullName>
    </submittedName>
</protein>
<keyword evidence="2" id="KW-1185">Reference proteome</keyword>
<organism evidence="1 2">
    <name type="scientific">Psilocybe cyanescens</name>
    <dbReference type="NCBI Taxonomy" id="93625"/>
    <lineage>
        <taxon>Eukaryota</taxon>
        <taxon>Fungi</taxon>
        <taxon>Dikarya</taxon>
        <taxon>Basidiomycota</taxon>
        <taxon>Agaricomycotina</taxon>
        <taxon>Agaricomycetes</taxon>
        <taxon>Agaricomycetidae</taxon>
        <taxon>Agaricales</taxon>
        <taxon>Agaricineae</taxon>
        <taxon>Strophariaceae</taxon>
        <taxon>Psilocybe</taxon>
    </lineage>
</organism>
<evidence type="ECO:0000313" key="2">
    <source>
        <dbReference type="Proteomes" id="UP000283269"/>
    </source>
</evidence>
<name>A0A409WTR7_PSICY</name>
<proteinExistence type="predicted"/>
<dbReference type="EMBL" id="NHYD01003205">
    <property type="protein sequence ID" value="PPQ81861.1"/>
    <property type="molecule type" value="Genomic_DNA"/>
</dbReference>
<dbReference type="AlphaFoldDB" id="A0A409WTR7"/>
<dbReference type="STRING" id="93625.A0A409WTR7"/>
<sequence>MPHVMEAIRLYTLSCAADSIRAFNLTVTTRSLTTRLMLALTVLAHFLQSSSTLTERLITIVNRCPQPITLYINGQCQGSLAMGVATNRAGLIYADANGGSSTGGSTTRVGLYSPTNYYYIVKDPDPLNAGWTFVTVSAVHRHTTPSQQAFPAPTSSPPQSPIAQCSGNDVGYTITFCLEKMFPPTESIVNMHPGRSSSKRLNLRLQRDVCLAMDLGQERANTNLELAGTKFCLDAGQSA</sequence>
<dbReference type="InParanoid" id="A0A409WTR7"/>
<accession>A0A409WTR7</accession>
<reference evidence="1 2" key="1">
    <citation type="journal article" date="2018" name="Evol. Lett.">
        <title>Horizontal gene cluster transfer increased hallucinogenic mushroom diversity.</title>
        <authorList>
            <person name="Reynolds H.T."/>
            <person name="Vijayakumar V."/>
            <person name="Gluck-Thaler E."/>
            <person name="Korotkin H.B."/>
            <person name="Matheny P.B."/>
            <person name="Slot J.C."/>
        </authorList>
    </citation>
    <scope>NUCLEOTIDE SEQUENCE [LARGE SCALE GENOMIC DNA]</scope>
    <source>
        <strain evidence="1 2">2631</strain>
    </source>
</reference>
<evidence type="ECO:0000313" key="1">
    <source>
        <dbReference type="EMBL" id="PPQ81861.1"/>
    </source>
</evidence>